<gene>
    <name evidence="2" type="ORF">B9Z19DRAFT_968534</name>
</gene>
<dbReference type="EMBL" id="NESQ01000030">
    <property type="protein sequence ID" value="PUU82326.1"/>
    <property type="molecule type" value="Genomic_DNA"/>
</dbReference>
<feature type="compositionally biased region" description="Polar residues" evidence="1">
    <location>
        <begin position="118"/>
        <end position="128"/>
    </location>
</feature>
<dbReference type="Proteomes" id="UP000244722">
    <property type="component" value="Unassembled WGS sequence"/>
</dbReference>
<feature type="compositionally biased region" description="Polar residues" evidence="1">
    <location>
        <begin position="37"/>
        <end position="52"/>
    </location>
</feature>
<name>A0A2T7A3K7_TUBBO</name>
<feature type="region of interest" description="Disordered" evidence="1">
    <location>
        <begin position="1"/>
        <end position="173"/>
    </location>
</feature>
<feature type="compositionally biased region" description="Basic residues" evidence="1">
    <location>
        <begin position="12"/>
        <end position="22"/>
    </location>
</feature>
<feature type="region of interest" description="Disordered" evidence="1">
    <location>
        <begin position="201"/>
        <end position="228"/>
    </location>
</feature>
<feature type="compositionally biased region" description="Pro residues" evidence="1">
    <location>
        <begin position="87"/>
        <end position="98"/>
    </location>
</feature>
<dbReference type="AlphaFoldDB" id="A0A2T7A3K7"/>
<organism evidence="2 3">
    <name type="scientific">Tuber borchii</name>
    <name type="common">White truffle</name>
    <dbReference type="NCBI Taxonomy" id="42251"/>
    <lineage>
        <taxon>Eukaryota</taxon>
        <taxon>Fungi</taxon>
        <taxon>Dikarya</taxon>
        <taxon>Ascomycota</taxon>
        <taxon>Pezizomycotina</taxon>
        <taxon>Pezizomycetes</taxon>
        <taxon>Pezizales</taxon>
        <taxon>Tuberaceae</taxon>
        <taxon>Tuber</taxon>
    </lineage>
</organism>
<accession>A0A2T7A3K7</accession>
<dbReference type="STRING" id="42251.A0A2T7A3K7"/>
<protein>
    <submittedName>
        <fullName evidence="2">Uncharacterized protein</fullName>
    </submittedName>
</protein>
<comment type="caution">
    <text evidence="2">The sequence shown here is derived from an EMBL/GenBank/DDBJ whole genome shotgun (WGS) entry which is preliminary data.</text>
</comment>
<feature type="compositionally biased region" description="Pro residues" evidence="1">
    <location>
        <begin position="147"/>
        <end position="168"/>
    </location>
</feature>
<evidence type="ECO:0000313" key="2">
    <source>
        <dbReference type="EMBL" id="PUU82326.1"/>
    </source>
</evidence>
<evidence type="ECO:0000313" key="3">
    <source>
        <dbReference type="Proteomes" id="UP000244722"/>
    </source>
</evidence>
<keyword evidence="3" id="KW-1185">Reference proteome</keyword>
<dbReference type="PRINTS" id="PR01217">
    <property type="entry name" value="PRICHEXTENSN"/>
</dbReference>
<evidence type="ECO:0000256" key="1">
    <source>
        <dbReference type="SAM" id="MobiDB-lite"/>
    </source>
</evidence>
<reference evidence="2 3" key="1">
    <citation type="submission" date="2017-04" db="EMBL/GenBank/DDBJ databases">
        <title>Draft genome sequence of Tuber borchii Vittad., a whitish edible truffle.</title>
        <authorList>
            <consortium name="DOE Joint Genome Institute"/>
            <person name="Murat C."/>
            <person name="Kuo A."/>
            <person name="Barry K.W."/>
            <person name="Clum A."/>
            <person name="Dockter R.B."/>
            <person name="Fauchery L."/>
            <person name="Iotti M."/>
            <person name="Kohler A."/>
            <person name="Labutti K."/>
            <person name="Lindquist E.A."/>
            <person name="Lipzen A."/>
            <person name="Ohm R.A."/>
            <person name="Wang M."/>
            <person name="Grigoriev I.V."/>
            <person name="Zambonelli A."/>
            <person name="Martin F.M."/>
        </authorList>
    </citation>
    <scope>NUCLEOTIDE SEQUENCE [LARGE SCALE GENOMIC DNA]</scope>
    <source>
        <strain evidence="2 3">Tbo3840</strain>
    </source>
</reference>
<sequence>MNSVMSPPATKPPRRRGPRGGRGRNNNNNANGDQDVANHQTATNRTSNTPRYTPSTAAPPSAPQRQLYVPPPHTPTIPKVKILKPSAAPPTPPTPPAAPAVRATLEIRGRPPPPAPIQTRSSTETTITAVVDGDNDDKDNDKSSLPASPPPLASPKPAPAPPPPPPFETPDHKTLIRDRQAQIAAYLSSWDTFFALASAKGADEAEPNPGKRLPWTLENNSVDGAGWRPWGEYLHTGHRGT</sequence>
<proteinExistence type="predicted"/>
<dbReference type="OrthoDB" id="5409336at2759"/>